<sequence>MRSLLTASSLALALLPFPALAEAGKPPVALVAHRAVYDLSLVRSEGARGLDGARGRIAMDFAGDACEGYTLKYRQVTVLDSSETGTRTLDTQTATFETGDGQSMRFKTVSTVGGRNGDGVDGDARLKPDGSLDVTLKQPKRANFSAGGRAIFPTEHLKRLIEAARNGETTLTVKVYDGSDDGRKVYDTLAVIGRRIDGGAANLEGAVRQPALEGVPRWPVTVSYFTEGSGDRTPAYKVSFELYENGISRALRLDYGDFTLKGELQSLQIQAAQKQSACQR</sequence>
<evidence type="ECO:0000313" key="3">
    <source>
        <dbReference type="Proteomes" id="UP000325614"/>
    </source>
</evidence>
<gene>
    <name evidence="2" type="ORF">GDR74_10800</name>
</gene>
<reference evidence="2 3" key="1">
    <citation type="submission" date="2019-10" db="EMBL/GenBank/DDBJ databases">
        <title>Isolation, Identification of Microvirga thermotolerans HR1, a novel thermophilic bacterium and Comparative Genomics of the genus Microvirga.</title>
        <authorList>
            <person name="Li J."/>
            <person name="Zhang W."/>
            <person name="Lin M."/>
            <person name="Wang J."/>
        </authorList>
    </citation>
    <scope>NUCLEOTIDE SEQUENCE [LARGE SCALE GENOMIC DNA]</scope>
    <source>
        <strain evidence="2 3">HR1</strain>
    </source>
</reference>
<proteinExistence type="predicted"/>
<protein>
    <submittedName>
        <fullName evidence="2">DUF1849 family protein</fullName>
    </submittedName>
</protein>
<evidence type="ECO:0000313" key="2">
    <source>
        <dbReference type="EMBL" id="QFU16678.1"/>
    </source>
</evidence>
<dbReference type="AlphaFoldDB" id="A0A5P9JY48"/>
<evidence type="ECO:0000256" key="1">
    <source>
        <dbReference type="SAM" id="SignalP"/>
    </source>
</evidence>
<name>A0A5P9JY48_9HYPH</name>
<feature type="signal peptide" evidence="1">
    <location>
        <begin position="1"/>
        <end position="21"/>
    </location>
</feature>
<keyword evidence="1" id="KW-0732">Signal</keyword>
<dbReference type="EMBL" id="CP045423">
    <property type="protein sequence ID" value="QFU16678.1"/>
    <property type="molecule type" value="Genomic_DNA"/>
</dbReference>
<keyword evidence="3" id="KW-1185">Reference proteome</keyword>
<feature type="chain" id="PRO_5024933092" evidence="1">
    <location>
        <begin position="22"/>
        <end position="280"/>
    </location>
</feature>
<accession>A0A5P9JY48</accession>
<dbReference type="Proteomes" id="UP000325614">
    <property type="component" value="Chromosome"/>
</dbReference>
<organism evidence="2 3">
    <name type="scientific">Microvirga thermotolerans</name>
    <dbReference type="NCBI Taxonomy" id="2651334"/>
    <lineage>
        <taxon>Bacteria</taxon>
        <taxon>Pseudomonadati</taxon>
        <taxon>Pseudomonadota</taxon>
        <taxon>Alphaproteobacteria</taxon>
        <taxon>Hyphomicrobiales</taxon>
        <taxon>Methylobacteriaceae</taxon>
        <taxon>Microvirga</taxon>
    </lineage>
</organism>
<dbReference type="Pfam" id="PF08904">
    <property type="entry name" value="EipB_like"/>
    <property type="match status" value="1"/>
</dbReference>
<dbReference type="RefSeq" id="WP_152586321.1">
    <property type="nucleotide sequence ID" value="NZ_CP045423.1"/>
</dbReference>
<dbReference type="KEGG" id="mico:GDR74_10800"/>
<dbReference type="InterPro" id="IPR015000">
    <property type="entry name" value="EipB-like"/>
</dbReference>